<dbReference type="InterPro" id="IPR047971">
    <property type="entry name" value="ExeM-like"/>
</dbReference>
<dbReference type="InterPro" id="IPR009722">
    <property type="entry name" value="YjiK/CarP"/>
</dbReference>
<feature type="domain" description="LTD" evidence="8">
    <location>
        <begin position="866"/>
        <end position="982"/>
    </location>
</feature>
<reference evidence="9 10" key="2">
    <citation type="journal article" date="1996" name="DNA Res.">
        <title>Sequence analysis of the genome of the unicellular cyanobacterium Synechocystis sp. strain PCC6803. II. Sequence determination of the entire genome and assignment of potential protein-coding regions.</title>
        <authorList>
            <person name="Kaneko T."/>
            <person name="Sato S."/>
            <person name="Kotani H."/>
            <person name="Tanaka A."/>
            <person name="Asamizu E."/>
            <person name="Nakamura Y."/>
            <person name="Miyajima N."/>
            <person name="Hirosawa M."/>
            <person name="Sugiura M."/>
            <person name="Sasamoto S."/>
            <person name="Kimura T."/>
            <person name="Hosouchi T."/>
            <person name="Matsuno A."/>
            <person name="Muraki A."/>
            <person name="Nakazaki N."/>
            <person name="Naruo K."/>
            <person name="Okumura S."/>
            <person name="Shimpo S."/>
            <person name="Takeuchi C."/>
            <person name="Wada T."/>
            <person name="Watanabe A."/>
            <person name="Yamada M."/>
            <person name="Yasuda M."/>
            <person name="Tabata S."/>
        </authorList>
    </citation>
    <scope>NUCLEOTIDE SEQUENCE [LARGE SCALE GENOMIC DNA]</scope>
    <source>
        <strain evidence="10">ATCC 27184 / PCC 6803 / Kazusa</strain>
    </source>
</reference>
<evidence type="ECO:0000256" key="6">
    <source>
        <dbReference type="ARBA" id="ARBA00023136"/>
    </source>
</evidence>
<reference evidence="9 10" key="1">
    <citation type="journal article" date="1995" name="DNA Res.">
        <title>Sequence analysis of the genome of the unicellular cyanobacterium Synechocystis sp. strain PCC6803. I. Sequence features in the 1 Mb region from map positions 64% to 92% of the genome.</title>
        <authorList>
            <person name="Kaneko T."/>
            <person name="Tanaka A."/>
            <person name="Sato S."/>
            <person name="Kotani H."/>
            <person name="Sazuka T."/>
            <person name="Miyajima N."/>
            <person name="Sugiura M."/>
            <person name="Tabata S."/>
        </authorList>
    </citation>
    <scope>NUCLEOTIDE SEQUENCE [LARGE SCALE GENOMIC DNA]</scope>
    <source>
        <strain evidence="10">ATCC 27184 / PCC 6803 / Kazusa</strain>
    </source>
</reference>
<dbReference type="InterPro" id="IPR011121">
    <property type="entry name" value="Trp-rich_dom"/>
</dbReference>
<evidence type="ECO:0000256" key="5">
    <source>
        <dbReference type="ARBA" id="ARBA00022837"/>
    </source>
</evidence>
<dbReference type="eggNOG" id="COG2374">
    <property type="taxonomic scope" value="Bacteria"/>
</dbReference>
<dbReference type="Gene3D" id="2.60.40.2030">
    <property type="match status" value="1"/>
</dbReference>
<evidence type="ECO:0000259" key="8">
    <source>
        <dbReference type="PROSITE" id="PS51841"/>
    </source>
</evidence>
<dbReference type="InterPro" id="IPR036691">
    <property type="entry name" value="Endo/exonu/phosph_ase_sf"/>
</dbReference>
<dbReference type="InterPro" id="IPR005135">
    <property type="entry name" value="Endo/exonuclease/phosphatase"/>
</dbReference>
<dbReference type="PIR" id="S74915">
    <property type="entry name" value="S74915"/>
</dbReference>
<feature type="domain" description="LTD" evidence="8">
    <location>
        <begin position="560"/>
        <end position="697"/>
    </location>
</feature>
<dbReference type="Pfam" id="PF07483">
    <property type="entry name" value="W_rich_C"/>
    <property type="match status" value="2"/>
</dbReference>
<dbReference type="InterPro" id="IPR003644">
    <property type="entry name" value="Calx_beta"/>
</dbReference>
<evidence type="ECO:0000256" key="1">
    <source>
        <dbReference type="ARBA" id="ARBA00004236"/>
    </source>
</evidence>
<protein>
    <submittedName>
        <fullName evidence="9">Extracellular nuclease</fullName>
    </submittedName>
</protein>
<dbReference type="KEGG" id="syn:sll0656"/>
<dbReference type="SMART" id="SM00237">
    <property type="entry name" value="Calx_beta"/>
    <property type="match status" value="1"/>
</dbReference>
<dbReference type="InterPro" id="IPR038081">
    <property type="entry name" value="CalX-like_sf"/>
</dbReference>
<dbReference type="STRING" id="1148.gene:10497815"/>
<dbReference type="SUPFAM" id="SSF56219">
    <property type="entry name" value="DNase I-like"/>
    <property type="match status" value="1"/>
</dbReference>
<evidence type="ECO:0000256" key="3">
    <source>
        <dbReference type="ARBA" id="ARBA00022729"/>
    </source>
</evidence>
<dbReference type="PaxDb" id="1148-1652030"/>
<name>P72938_SYNY3</name>
<dbReference type="FunFam" id="3.60.10.10:FF:000072">
    <property type="entry name" value="Extracellular nuclease"/>
    <property type="match status" value="1"/>
</dbReference>
<dbReference type="PhylomeDB" id="P72938"/>
<keyword evidence="5" id="KW-0106">Calcium</keyword>
<dbReference type="GO" id="GO:0007154">
    <property type="term" value="P:cell communication"/>
    <property type="evidence" value="ECO:0007669"/>
    <property type="project" value="InterPro"/>
</dbReference>
<dbReference type="NCBIfam" id="NF033681">
    <property type="entry name" value="ExeM_NucH_DNase"/>
    <property type="match status" value="1"/>
</dbReference>
<organism evidence="9 10">
    <name type="scientific">Synechocystis sp. (strain ATCC 27184 / PCC 6803 / Kazusa)</name>
    <dbReference type="NCBI Taxonomy" id="1111708"/>
    <lineage>
        <taxon>Bacteria</taxon>
        <taxon>Bacillati</taxon>
        <taxon>Cyanobacteriota</taxon>
        <taxon>Cyanophyceae</taxon>
        <taxon>Synechococcales</taxon>
        <taxon>Merismopediaceae</taxon>
        <taxon>Synechocystis</taxon>
    </lineage>
</organism>
<dbReference type="Pfam" id="PF06977">
    <property type="entry name" value="SdiA-regulated"/>
    <property type="match status" value="1"/>
</dbReference>
<dbReference type="EMBL" id="BA000022">
    <property type="protein sequence ID" value="BAA16955.1"/>
    <property type="molecule type" value="Genomic_DNA"/>
</dbReference>
<dbReference type="SUPFAM" id="SSF74853">
    <property type="entry name" value="Lamin A/C globular tail domain"/>
    <property type="match status" value="1"/>
</dbReference>
<dbReference type="Proteomes" id="UP000001425">
    <property type="component" value="Chromosome"/>
</dbReference>
<dbReference type="Pfam" id="PF03160">
    <property type="entry name" value="Calx-beta"/>
    <property type="match status" value="1"/>
</dbReference>
<dbReference type="InterPro" id="IPR036415">
    <property type="entry name" value="Lamin_tail_dom_sf"/>
</dbReference>
<evidence type="ECO:0000313" key="9">
    <source>
        <dbReference type="EMBL" id="BAA16955.1"/>
    </source>
</evidence>
<dbReference type="CDD" id="cd09971">
    <property type="entry name" value="SdiA-regulated"/>
    <property type="match status" value="1"/>
</dbReference>
<evidence type="ECO:0000256" key="2">
    <source>
        <dbReference type="ARBA" id="ARBA00022475"/>
    </source>
</evidence>
<dbReference type="Pfam" id="PF03372">
    <property type="entry name" value="Exo_endo_phos"/>
    <property type="match status" value="1"/>
</dbReference>
<dbReference type="GO" id="GO:0003824">
    <property type="term" value="F:catalytic activity"/>
    <property type="evidence" value="ECO:0007669"/>
    <property type="project" value="InterPro"/>
</dbReference>
<feature type="region of interest" description="Disordered" evidence="7">
    <location>
        <begin position="1499"/>
        <end position="1519"/>
    </location>
</feature>
<keyword evidence="2" id="KW-1003">Cell membrane</keyword>
<dbReference type="SUPFAM" id="SSF141072">
    <property type="entry name" value="CalX-like"/>
    <property type="match status" value="1"/>
</dbReference>
<dbReference type="InParanoid" id="P72938"/>
<proteinExistence type="predicted"/>
<dbReference type="eggNOG" id="COG3204">
    <property type="taxonomic scope" value="Bacteria"/>
</dbReference>
<dbReference type="EnsemblBacteria" id="BAA16955">
    <property type="protein sequence ID" value="BAA16955"/>
    <property type="gene ID" value="BAA16955"/>
</dbReference>
<accession>P72938</accession>
<dbReference type="PANTHER" id="PTHR42834">
    <property type="entry name" value="ENDONUCLEASE/EXONUCLEASE/PHOSPHATASE FAMILY PROTEIN (AFU_ORTHOLOGUE AFUA_3G09210)"/>
    <property type="match status" value="1"/>
</dbReference>
<dbReference type="Gene3D" id="3.60.10.10">
    <property type="entry name" value="Endonuclease/exonuclease/phosphatase"/>
    <property type="match status" value="1"/>
</dbReference>
<sequence length="1879" mass="196534">MSNLIITGIIDGPLPGGLPKAIELYVLADIADLSMYGIEAATNGNASTGPEFTLSGSATAGDYIYVASETSGFNSFFGFNPNFTDGVANINGDDTIILFENGSIVDVFGEIGIDGTGRPWEHLDGWAYRNNGALPSSTFNASEWTFSGVDALDDDAANVNATATPSWPIASFSAGGTNGLDLSTYVRIGRYDLPVPTRTVAPPAGSELALEVSAITYNPDTNTLFVLGDEGTAIVEIDKRGQLISSMTLTAGDFADPEGLTYVGNGQFVLVEERLRQANLFTYAAGGTLSRADVQAVTLGTTVGNIGLEGVSKDPVTGGFIFVKEVNPQGIFQTTIDFGAGTASNGSPTTQDSSNLFDPALLGMTDIADVFALANSSFVSGAIANNLLVLGQEDGRLVEVDRSGNILSELVINADADNPLSVTNQGFEGVTLDNDGLLYITSESGGGDGNHPQVWVYAPADYVFNNAAPVTVSVANGVNNLLENANTTSAIKLGNIIIGDDSLGTNTLSLSGADASNFEIVGNGLFLKAGTVLDFSTQSSYEVTIAVDDATLGNTPDAITTFTLDITNTAGISDLIISEVAPWSSGNSSVGADWFEVTNTGANAIDITGWKVDDDSASFANASALAGVTNIAPGQSVVFVDGDANTITAFIDLWFGGTAPAGLAIGTYGGPGLGTGGDAINLFDATGSLITGVTFGSSPSTSPFSTFDNALGNPSVANLSTVGSNGAFSVIDAGEGVILNGSPGAIAGSVSSNTTVGIAATGATGSENGPTPGEFTILRTGDTSTALDVTYSISGDAANGTDYAAIDPTTVTIPAGQSQVKISINPIDDVIIESTESIVITLTDTANYDVATSASSATVNIEDNDTPITVSRLQITEFMYSGADGEFIEFTNIDTSSVDMTGWSFSDSGRVAGSVDLSAFGVVQPGESVILTEADAETFRTAWNLPATAKIIGGLSQNLGRSDEINLYDATGNLVDRLTYGDQDFSGTIRTQNSSGWISADQLADQEIDADWVLSSVDDAQNSYASTGGDIGNPSIYITGVDPTIVKIHEIQGTGTASPLVNNVVTIEAIVVGDFQDGDGDISRNLRGFYVQEEDADVDGNVATSEGIFIFENGNFITDVNVGDKVQITGTVDEFFGETQIDTITNITVISSGNTLPTAANITLPTAGTTESQGGTPQPDLEAFEGMLVKFTDTLTITEMFNLDRFNEIKLSQGGRPQQFTQFNDANVAGYGAYREEIGARTITYDDGLSVQNAEISNLDGFGSSFSTASDIRMGDTINNLTGVLSYQWAGNASSGATWRVRSAVDGTNQFTKVNDRPVTPENVGGSLKVTGFNVLNYFKTIDLSGVSTAIGQDPRGADTTAEFDRQTDKLVTALLAIDADVLGLAELENDFLPGSSGNAIENLVNELNAVAGAGTYNWVNPGTQFLGTDAIAVGLIYKVSAVSLVGDAAILNTQAFLDPNNTGENRNRPTVAQTFRDLVTGETFTAVVNHFKSKGASGLTAGDAGNPDSDQNDGQGFWNDTRTKAAQELVTWLNTNPTGVNDSDYLLLGDYNAYAQEDPIKALESAGYVNLGAQFSGGTNTSYVFDGQTGTLDYAFASASLAAQVTGATEWGINADEADALDYNLDFGRDVNIFDGTVPYRSSDHDPIIVGLNLASPVEPIANEIGVMAENGFFFVLLPGGDEVQLKFNNQPFASGTFGNWQILEAETVNGINQVLWQNPNLGQIGVWNADSNWNWISSQTWPTNSFNTLEAEVTFQIDINNDDLLGDRLTTVENQGSTTLLEGILGNYYVQSGDDLTTPIKYLGEAFDNNLGNWQALAAETVQGVNQVLWQNLNTNQIGVWNSSADWNWISSSVFEAGSPQAIAQAGIFGVDLNAVI</sequence>
<evidence type="ECO:0000256" key="4">
    <source>
        <dbReference type="ARBA" id="ARBA00022737"/>
    </source>
</evidence>
<feature type="compositionally biased region" description="Polar residues" evidence="7">
    <location>
        <begin position="1509"/>
        <end position="1519"/>
    </location>
</feature>
<comment type="subcellular location">
    <subcellularLocation>
        <location evidence="1">Cell membrane</location>
    </subcellularLocation>
</comment>
<dbReference type="SUPFAM" id="SSF50956">
    <property type="entry name" value="Thermostable phytase (3-phytase)"/>
    <property type="match status" value="1"/>
</dbReference>
<keyword evidence="3" id="KW-0732">Signal</keyword>
<dbReference type="CDD" id="cd04486">
    <property type="entry name" value="YhcR_OBF_like"/>
    <property type="match status" value="1"/>
</dbReference>
<dbReference type="Pfam" id="PF00932">
    <property type="entry name" value="LTD"/>
    <property type="match status" value="2"/>
</dbReference>
<evidence type="ECO:0000313" key="10">
    <source>
        <dbReference type="Proteomes" id="UP000001425"/>
    </source>
</evidence>
<keyword evidence="10" id="KW-1185">Reference proteome</keyword>
<dbReference type="CDD" id="cd10283">
    <property type="entry name" value="MnuA_DNase1-like"/>
    <property type="match status" value="1"/>
</dbReference>
<dbReference type="PANTHER" id="PTHR42834:SF1">
    <property type="entry name" value="ENDONUCLEASE_EXONUCLEASE_PHOSPHATASE FAMILY PROTEIN (AFU_ORTHOLOGUE AFUA_3G09210)"/>
    <property type="match status" value="1"/>
</dbReference>
<dbReference type="IntAct" id="P72938">
    <property type="interactions" value="8"/>
</dbReference>
<dbReference type="PROSITE" id="PS51841">
    <property type="entry name" value="LTD"/>
    <property type="match status" value="2"/>
</dbReference>
<dbReference type="GO" id="GO:0005886">
    <property type="term" value="C:plasma membrane"/>
    <property type="evidence" value="ECO:0007669"/>
    <property type="project" value="UniProtKB-SubCell"/>
</dbReference>
<keyword evidence="6" id="KW-0472">Membrane</keyword>
<gene>
    <name evidence="9" type="primary">nucH</name>
</gene>
<evidence type="ECO:0000256" key="7">
    <source>
        <dbReference type="SAM" id="MobiDB-lite"/>
    </source>
</evidence>
<dbReference type="InterPro" id="IPR001322">
    <property type="entry name" value="Lamin_tail_dom"/>
</dbReference>
<keyword evidence="4" id="KW-0677">Repeat</keyword>